<dbReference type="PROSITE" id="PS51257">
    <property type="entry name" value="PROKAR_LIPOPROTEIN"/>
    <property type="match status" value="1"/>
</dbReference>
<dbReference type="Pfam" id="PF02012">
    <property type="entry name" value="BNR"/>
    <property type="match status" value="1"/>
</dbReference>
<dbReference type="InterPro" id="IPR002860">
    <property type="entry name" value="BNR_rpt"/>
</dbReference>
<proteinExistence type="predicted"/>
<gene>
    <name evidence="2" type="ORF">ASZ90_004584</name>
</gene>
<dbReference type="AlphaFoldDB" id="A0A0W8FXL6"/>
<reference evidence="2" key="1">
    <citation type="journal article" date="2015" name="Proc. Natl. Acad. Sci. U.S.A.">
        <title>Networks of energetic and metabolic interactions define dynamics in microbial communities.</title>
        <authorList>
            <person name="Embree M."/>
            <person name="Liu J.K."/>
            <person name="Al-Bassam M.M."/>
            <person name="Zengler K."/>
        </authorList>
    </citation>
    <scope>NUCLEOTIDE SEQUENCE</scope>
</reference>
<dbReference type="PROSITE" id="PS51820">
    <property type="entry name" value="PA14"/>
    <property type="match status" value="1"/>
</dbReference>
<organism evidence="2">
    <name type="scientific">hydrocarbon metagenome</name>
    <dbReference type="NCBI Taxonomy" id="938273"/>
    <lineage>
        <taxon>unclassified sequences</taxon>
        <taxon>metagenomes</taxon>
        <taxon>ecological metagenomes</taxon>
    </lineage>
</organism>
<dbReference type="CDD" id="cd15482">
    <property type="entry name" value="Sialidase_non-viral"/>
    <property type="match status" value="1"/>
</dbReference>
<dbReference type="InterPro" id="IPR037524">
    <property type="entry name" value="PA14/GLEYA"/>
</dbReference>
<comment type="caution">
    <text evidence="2">The sequence shown here is derived from an EMBL/GenBank/DDBJ whole genome shotgun (WGS) entry which is preliminary data.</text>
</comment>
<dbReference type="EMBL" id="LNQE01000647">
    <property type="protein sequence ID" value="KUG25588.1"/>
    <property type="molecule type" value="Genomic_DNA"/>
</dbReference>
<dbReference type="SUPFAM" id="SSF56988">
    <property type="entry name" value="Anthrax protective antigen"/>
    <property type="match status" value="1"/>
</dbReference>
<evidence type="ECO:0000259" key="1">
    <source>
        <dbReference type="PROSITE" id="PS51820"/>
    </source>
</evidence>
<dbReference type="Gene3D" id="2.120.10.10">
    <property type="match status" value="1"/>
</dbReference>
<dbReference type="InterPro" id="IPR036278">
    <property type="entry name" value="Sialidase_sf"/>
</dbReference>
<accession>A0A0W8FXL6</accession>
<dbReference type="SUPFAM" id="SSF50939">
    <property type="entry name" value="Sialidases"/>
    <property type="match status" value="1"/>
</dbReference>
<evidence type="ECO:0000313" key="2">
    <source>
        <dbReference type="EMBL" id="KUG25588.1"/>
    </source>
</evidence>
<protein>
    <recommendedName>
        <fullName evidence="1">PA14 domain-containing protein</fullName>
    </recommendedName>
</protein>
<dbReference type="Pfam" id="PF07691">
    <property type="entry name" value="PA14"/>
    <property type="match status" value="1"/>
</dbReference>
<feature type="domain" description="PA14" evidence="1">
    <location>
        <begin position="26"/>
        <end position="157"/>
    </location>
</feature>
<sequence length="533" mass="61143">MLRKRCVITLVILLSFFMIGCSNDIKFNEGLVGVYYSNPDLTTPKLFSVVDKLEHRWGKENGFATEWGLEWIGYLVAPTDGEVTIHIETNKQAKFILGDDVLSVEDSDDKNSMTITMNKNEKIPLEIYYMHYGGGEGYFNVFWSWNGNERTIISKPYLLYSDDNEEKWIWAKEPNINEVDKDQFIYVDTQNIIVADEQGYFLGWPANQGIWNWGNEILVGFIKAPFVFDVLHHSFDKKNQTALLARSLDGGETWSIEDPDNYVMDGGIPISLKESIDYSHPDLAIRHEHDKFYYSYNRGKTWQGPFTFTGLDMGELTARTDYDATDQNTCLLFLSHIDNSVKANLPDRAFTAKTTDGGKSFEFVSWMTETDTIRSVMSSTVRLNKDHLISAMRRRYDPDQSNKPLPQENWIDVYESFDNGNSWKFLSKVADTDNGTRNGNPPSLVLLQDGRLCVTYGYRTVPYGIRAKISNDNGKTWSKEIILRDDAIDKDVGYTQSVVRPDGKIVTLYYFTSENNFEQHITATIWDPNDVKL</sequence>
<name>A0A0W8FXL6_9ZZZZ</name>
<dbReference type="InterPro" id="IPR011658">
    <property type="entry name" value="PA14_dom"/>
</dbReference>